<dbReference type="Proteomes" id="UP000184774">
    <property type="component" value="Unassembled WGS sequence"/>
</dbReference>
<dbReference type="PANTHER" id="PTHR41775">
    <property type="entry name" value="SECRETED PROTEIN-RELATED"/>
    <property type="match status" value="1"/>
</dbReference>
<organism evidence="3 4">
    <name type="scientific">Vibrio spartinae</name>
    <dbReference type="NCBI Taxonomy" id="1918945"/>
    <lineage>
        <taxon>Bacteria</taxon>
        <taxon>Pseudomonadati</taxon>
        <taxon>Pseudomonadota</taxon>
        <taxon>Gammaproteobacteria</taxon>
        <taxon>Vibrionales</taxon>
        <taxon>Vibrionaceae</taxon>
        <taxon>Vibrio</taxon>
    </lineage>
</organism>
<dbReference type="EC" id="3.4.21.111" evidence="3"/>
<keyword evidence="3" id="KW-0378">Hydrolase</keyword>
<reference evidence="2" key="2">
    <citation type="submission" date="2019-11" db="EMBL/GenBank/DDBJ databases">
        <authorList>
            <person name="January G."/>
            <person name="Bunk B."/>
        </authorList>
    </citation>
    <scope>NUCLEOTIDE SEQUENCE</scope>
    <source>
        <strain evidence="2">3.6</strain>
    </source>
</reference>
<dbReference type="SUPFAM" id="SSF89260">
    <property type="entry name" value="Collagen-binding domain"/>
    <property type="match status" value="1"/>
</dbReference>
<feature type="chain" id="PRO_5044562911" evidence="1">
    <location>
        <begin position="22"/>
        <end position="650"/>
    </location>
</feature>
<evidence type="ECO:0000256" key="1">
    <source>
        <dbReference type="SAM" id="SignalP"/>
    </source>
</evidence>
<dbReference type="NCBIfam" id="TIGR03296">
    <property type="entry name" value="M6dom_TIGR03296"/>
    <property type="match status" value="1"/>
</dbReference>
<proteinExistence type="predicted"/>
<dbReference type="OrthoDB" id="275270at2"/>
<evidence type="ECO:0000313" key="3">
    <source>
        <dbReference type="EMBL" id="SIO92791.1"/>
    </source>
</evidence>
<keyword evidence="5" id="KW-1185">Reference proteome</keyword>
<gene>
    <name evidence="3" type="primary">pstI</name>
    <name evidence="3" type="ORF">VSP9026_00411</name>
    <name evidence="2" type="ORF">Vspart_02866</name>
</gene>
<dbReference type="EMBL" id="CP046268">
    <property type="protein sequence ID" value="QMV15545.1"/>
    <property type="molecule type" value="Genomic_DNA"/>
</dbReference>
<dbReference type="InterPro" id="IPR008757">
    <property type="entry name" value="Peptidase_M6-like_domain"/>
</dbReference>
<accession>A0A1N6M073</accession>
<evidence type="ECO:0000313" key="2">
    <source>
        <dbReference type="EMBL" id="QMV15545.1"/>
    </source>
</evidence>
<dbReference type="GO" id="GO:0008233">
    <property type="term" value="F:peptidase activity"/>
    <property type="evidence" value="ECO:0007669"/>
    <property type="project" value="InterPro"/>
</dbReference>
<keyword evidence="1" id="KW-0732">Signal</keyword>
<dbReference type="GO" id="GO:0006508">
    <property type="term" value="P:proteolysis"/>
    <property type="evidence" value="ECO:0007669"/>
    <property type="project" value="InterPro"/>
</dbReference>
<protein>
    <submittedName>
        <fullName evidence="3">Aqualysin-1</fullName>
        <ecNumber evidence="3">3.4.21.111</ecNumber>
    </submittedName>
</protein>
<reference evidence="3 4" key="1">
    <citation type="submission" date="2016-12" db="EMBL/GenBank/DDBJ databases">
        <authorList>
            <person name="Song W.-J."/>
            <person name="Kurnit D.M."/>
        </authorList>
    </citation>
    <scope>NUCLEOTIDE SEQUENCE [LARGE SCALE GENOMIC DNA]</scope>
    <source>
        <strain evidence="3 4">CECT 9026</strain>
    </source>
</reference>
<sequence length="650" mass="71868">MKLKTTVGLMSLYLICQPAFSAIPYHGYQYDYTQPNGDVITLTLEGNDYYAEQRTPSGQLVIYDKQLGGLAYAKVSDDGSALVSKGELVTQAKEQLEQDLRSSLHSTILSQTEQQPGLSAKAREKLAQENRDKLLHIPEDVSRIATSLVQTADSSSHITGNVRGLTILIDFPDDRREISRSDVNSFLNDLNYKGYGNFQSIRGYFRSVSGGKLDYTNTVSTYYTAKHNKSYYTNPNLEFGVRAQELIHEALEWMEYQQGFDFSTLTTDRWGRIRGLNFFYAGDSNSAWSTGLWPHMGGVNPQFCADGVCTNSSQISDMGSSLSIGTFAHESGHLIADWPDLYDYDGSSNGSVAQYGIMGYGSTNARSMRHPVPPVAPLRDKAGWETVIELNPAVNSNAPTGRISATSGSNTSYKWSNPNNPEESFYMEAIYQSGQNTEQLGSGLAIWHVDPKGNNSDEWHPYIQMEHADGNRDPEYLRNRGDEYDVYGQYGEFSAIYPNDLTSRGTNSLWWNGRDSGLSVSDISQPAQTISFAISEDGNGGGDNGDGGSSTETKVYTNTIAQGGYTAEPNNQAFRYEGGTINATLVGPDGTDFDMKLMRWDGNNWQQVAASEEPGSREQITYTADANFYYFQIYAYSGSGQYNLTISLTH</sequence>
<feature type="signal peptide" evidence="1">
    <location>
        <begin position="1"/>
        <end position="21"/>
    </location>
</feature>
<name>A0A1N6M073_9VIBR</name>
<dbReference type="Gene3D" id="2.60.120.380">
    <property type="match status" value="1"/>
</dbReference>
<dbReference type="EMBL" id="FSSB01000006">
    <property type="protein sequence ID" value="SIO92791.1"/>
    <property type="molecule type" value="Genomic_DNA"/>
</dbReference>
<evidence type="ECO:0000313" key="4">
    <source>
        <dbReference type="Proteomes" id="UP000184774"/>
    </source>
</evidence>
<dbReference type="Proteomes" id="UP000515264">
    <property type="component" value="Chromosome 1"/>
</dbReference>
<dbReference type="PANTHER" id="PTHR41775:SF1">
    <property type="entry name" value="PEPTIDASE M6-LIKE DOMAIN-CONTAINING PROTEIN"/>
    <property type="match status" value="1"/>
</dbReference>
<dbReference type="RefSeq" id="WP_074371416.1">
    <property type="nucleotide sequence ID" value="NZ_AP024907.1"/>
</dbReference>
<evidence type="ECO:0000313" key="5">
    <source>
        <dbReference type="Proteomes" id="UP000515264"/>
    </source>
</evidence>
<dbReference type="AlphaFoldDB" id="A0A1N6M073"/>
<reference evidence="2 5" key="3">
    <citation type="journal article" date="2020" name="J. Nat. Prod.">
        <title>Genomics-Metabolomics Profiling Disclosed Marine Vibrio spartinae 3.6 as a Producer of a New Branched Side Chain Prodigiosin.</title>
        <authorList>
            <person name="Vitale G.A."/>
            <person name="Sciarretta M."/>
            <person name="Palma Esposito F."/>
            <person name="January G.G."/>
            <person name="Giaccio M."/>
            <person name="Bunk B."/>
            <person name="Sproer C."/>
            <person name="Bajerski F."/>
            <person name="Power D."/>
            <person name="Festa C."/>
            <person name="Monti M.C."/>
            <person name="D'Auria M.V."/>
            <person name="de Pascale D."/>
        </authorList>
    </citation>
    <scope>NUCLEOTIDE SEQUENCE [LARGE SCALE GENOMIC DNA]</scope>
    <source>
        <strain evidence="2 5">3.6</strain>
    </source>
</reference>